<dbReference type="AlphaFoldDB" id="A0A511MVP4"/>
<keyword evidence="4" id="KW-0472">Membrane</keyword>
<keyword evidence="7" id="KW-1185">Reference proteome</keyword>
<dbReference type="CDD" id="cd06423">
    <property type="entry name" value="CESA_like"/>
    <property type="match status" value="1"/>
</dbReference>
<evidence type="ECO:0000313" key="6">
    <source>
        <dbReference type="EMBL" id="GEM44659.1"/>
    </source>
</evidence>
<proteinExistence type="inferred from homology"/>
<evidence type="ECO:0000313" key="7">
    <source>
        <dbReference type="Proteomes" id="UP000321306"/>
    </source>
</evidence>
<dbReference type="RefSeq" id="WP_146881801.1">
    <property type="nucleotide sequence ID" value="NZ_BJXB01000001.1"/>
</dbReference>
<organism evidence="6 7">
    <name type="scientific">Deinococcus cellulosilyticus (strain DSM 18568 / NBRC 106333 / KACC 11606 / 5516J-15)</name>
    <dbReference type="NCBI Taxonomy" id="1223518"/>
    <lineage>
        <taxon>Bacteria</taxon>
        <taxon>Thermotogati</taxon>
        <taxon>Deinococcota</taxon>
        <taxon>Deinococci</taxon>
        <taxon>Deinococcales</taxon>
        <taxon>Deinococcaceae</taxon>
        <taxon>Deinococcus</taxon>
    </lineage>
</organism>
<evidence type="ECO:0000256" key="4">
    <source>
        <dbReference type="SAM" id="Phobius"/>
    </source>
</evidence>
<feature type="transmembrane region" description="Helical" evidence="4">
    <location>
        <begin position="355"/>
        <end position="379"/>
    </location>
</feature>
<sequence length="469" mass="54150">MENSFQATLLHIIEVLIITYFAILNSVYAVSVLVASRVMVATALRGERVLMKSYLEKGYYRPISLLVPAFNEEETITASVHSFLNLHYPEFEVIVINDGSQDNTLQKLMDEFMLENTSEFPSRVLESKPIRGLYRSIKYPNLLVIDKENGGKADALNAGIIHSTKPLFCSVDADSILEARALIRVSRQFLEDDRLVAVGGTVRVLNGAVIREDAIKEVHSPKSWLERIQVVEYTRAFLAGRSTFSALQVLLIISGAFGLFSRNAVIEVGGYRTDTVGEDMELVVRMHRYMRDRKRKYQIRYTMDPICWTQVPSDMGMLRKQRNRWQRGLLETLWTHRGMFLNPRYGRIGLFSMPYYLLFEALAPLLEVFGYVFTLYLLLTRQLNVDFAIMFLVMALLYGTLVSMASIGIEGFMIKRYTRFFDRVKIMLATVFEQLGYRQVLAFERLFAFVMLYSKKGQWDIQRRARIQR</sequence>
<protein>
    <submittedName>
        <fullName evidence="6">Glycosyl transferase</fullName>
    </submittedName>
</protein>
<keyword evidence="4" id="KW-0812">Transmembrane</keyword>
<evidence type="ECO:0000259" key="5">
    <source>
        <dbReference type="Pfam" id="PF00535"/>
    </source>
</evidence>
<dbReference type="GO" id="GO:0016757">
    <property type="term" value="F:glycosyltransferase activity"/>
    <property type="evidence" value="ECO:0007669"/>
    <property type="project" value="UniProtKB-KW"/>
</dbReference>
<dbReference type="PANTHER" id="PTHR43630:SF1">
    <property type="entry name" value="POLY-BETA-1,6-N-ACETYL-D-GLUCOSAMINE SYNTHASE"/>
    <property type="match status" value="1"/>
</dbReference>
<comment type="similarity">
    <text evidence="1">Belongs to the glycosyltransferase 2 family.</text>
</comment>
<feature type="transmembrane region" description="Helical" evidence="4">
    <location>
        <begin position="385"/>
        <end position="409"/>
    </location>
</feature>
<dbReference type="EMBL" id="BJXB01000001">
    <property type="protein sequence ID" value="GEM44659.1"/>
    <property type="molecule type" value="Genomic_DNA"/>
</dbReference>
<dbReference type="InterPro" id="IPR029044">
    <property type="entry name" value="Nucleotide-diphossugar_trans"/>
</dbReference>
<comment type="caution">
    <text evidence="6">The sequence shown here is derived from an EMBL/GenBank/DDBJ whole genome shotgun (WGS) entry which is preliminary data.</text>
</comment>
<dbReference type="OrthoDB" id="9768769at2"/>
<feature type="transmembrane region" description="Helical" evidence="4">
    <location>
        <begin position="12"/>
        <end position="35"/>
    </location>
</feature>
<reference evidence="6 7" key="1">
    <citation type="submission" date="2019-07" db="EMBL/GenBank/DDBJ databases">
        <title>Whole genome shotgun sequence of Deinococcus cellulosilyticus NBRC 106333.</title>
        <authorList>
            <person name="Hosoyama A."/>
            <person name="Uohara A."/>
            <person name="Ohji S."/>
            <person name="Ichikawa N."/>
        </authorList>
    </citation>
    <scope>NUCLEOTIDE SEQUENCE [LARGE SCALE GENOMIC DNA]</scope>
    <source>
        <strain evidence="6 7">NBRC 106333</strain>
    </source>
</reference>
<gene>
    <name evidence="6" type="ORF">DC3_02940</name>
</gene>
<keyword evidence="3 6" id="KW-0808">Transferase</keyword>
<evidence type="ECO:0000256" key="2">
    <source>
        <dbReference type="ARBA" id="ARBA00022676"/>
    </source>
</evidence>
<dbReference type="Pfam" id="PF00535">
    <property type="entry name" value="Glycos_transf_2"/>
    <property type="match status" value="1"/>
</dbReference>
<dbReference type="SUPFAM" id="SSF53448">
    <property type="entry name" value="Nucleotide-diphospho-sugar transferases"/>
    <property type="match status" value="1"/>
</dbReference>
<accession>A0A511MVP4</accession>
<evidence type="ECO:0000256" key="1">
    <source>
        <dbReference type="ARBA" id="ARBA00006739"/>
    </source>
</evidence>
<evidence type="ECO:0000256" key="3">
    <source>
        <dbReference type="ARBA" id="ARBA00022679"/>
    </source>
</evidence>
<dbReference type="Proteomes" id="UP000321306">
    <property type="component" value="Unassembled WGS sequence"/>
</dbReference>
<feature type="domain" description="Glycosyltransferase 2-like" evidence="5">
    <location>
        <begin position="64"/>
        <end position="233"/>
    </location>
</feature>
<dbReference type="InterPro" id="IPR001173">
    <property type="entry name" value="Glyco_trans_2-like"/>
</dbReference>
<dbReference type="PANTHER" id="PTHR43630">
    <property type="entry name" value="POLY-BETA-1,6-N-ACETYL-D-GLUCOSAMINE SYNTHASE"/>
    <property type="match status" value="1"/>
</dbReference>
<dbReference type="Gene3D" id="3.90.550.10">
    <property type="entry name" value="Spore Coat Polysaccharide Biosynthesis Protein SpsA, Chain A"/>
    <property type="match status" value="1"/>
</dbReference>
<keyword evidence="4" id="KW-1133">Transmembrane helix</keyword>
<name>A0A511MVP4_DEIC1</name>
<keyword evidence="2" id="KW-0328">Glycosyltransferase</keyword>